<keyword evidence="3" id="KW-1185">Reference proteome</keyword>
<comment type="caution">
    <text evidence="2">The sequence shown here is derived from an EMBL/GenBank/DDBJ whole genome shotgun (WGS) entry which is preliminary data.</text>
</comment>
<dbReference type="PANTHER" id="PTHR38120">
    <property type="entry name" value="EXPRESSED PROTEIN"/>
    <property type="match status" value="1"/>
</dbReference>
<proteinExistence type="predicted"/>
<dbReference type="EMBL" id="LFWA01000005">
    <property type="protein sequence ID" value="KTW31115.1"/>
    <property type="molecule type" value="Genomic_DNA"/>
</dbReference>
<protein>
    <submittedName>
        <fullName evidence="2">Uncharacterized protein</fullName>
    </submittedName>
</protein>
<reference evidence="3" key="1">
    <citation type="journal article" date="2016" name="Nat. Commun.">
        <title>Genome analysis of three Pneumocystis species reveals adaptation mechanisms to life exclusively in mammalian hosts.</title>
        <authorList>
            <person name="Ma L."/>
            <person name="Chen Z."/>
            <person name="Huang D.W."/>
            <person name="Kutty G."/>
            <person name="Ishihara M."/>
            <person name="Wang H."/>
            <person name="Abouelleil A."/>
            <person name="Bishop L."/>
            <person name="Davey E."/>
            <person name="Deng R."/>
            <person name="Deng X."/>
            <person name="Fan L."/>
            <person name="Fantoni G."/>
            <person name="Fitzgerald M."/>
            <person name="Gogineni E."/>
            <person name="Goldberg J.M."/>
            <person name="Handley G."/>
            <person name="Hu X."/>
            <person name="Huber C."/>
            <person name="Jiao X."/>
            <person name="Jones K."/>
            <person name="Levin J.Z."/>
            <person name="Liu Y."/>
            <person name="Macdonald P."/>
            <person name="Melnikov A."/>
            <person name="Raley C."/>
            <person name="Sassi M."/>
            <person name="Sherman B.T."/>
            <person name="Song X."/>
            <person name="Sykes S."/>
            <person name="Tran B."/>
            <person name="Walsh L."/>
            <person name="Xia Y."/>
            <person name="Yang J."/>
            <person name="Young S."/>
            <person name="Zeng Q."/>
            <person name="Zheng X."/>
            <person name="Stephens R."/>
            <person name="Nusbaum C."/>
            <person name="Birren B.W."/>
            <person name="Azadi P."/>
            <person name="Lempicki R.A."/>
            <person name="Cuomo C.A."/>
            <person name="Kovacs J.A."/>
        </authorList>
    </citation>
    <scope>NUCLEOTIDE SEQUENCE [LARGE SCALE GENOMIC DNA]</scope>
    <source>
        <strain evidence="3">RU7</strain>
    </source>
</reference>
<feature type="coiled-coil region" evidence="1">
    <location>
        <begin position="43"/>
        <end position="230"/>
    </location>
</feature>
<name>A0A0W4ZRW8_PNEJ7</name>
<evidence type="ECO:0000313" key="2">
    <source>
        <dbReference type="EMBL" id="KTW31115.1"/>
    </source>
</evidence>
<evidence type="ECO:0000256" key="1">
    <source>
        <dbReference type="SAM" id="Coils"/>
    </source>
</evidence>
<dbReference type="RefSeq" id="XP_018230105.1">
    <property type="nucleotide sequence ID" value="XM_018373451.1"/>
</dbReference>
<sequence>MISDVKLIDSFQGRPGKLTTVHPLRLKDENNLATLKMERSKTTVELQERLATVEEQLDTSEKHITIVKAQLQESLDNQIRLEEMLEIKNKELEKAVEEKQEACKAYRELEKEIERERANISLEKQEWKNREDVLCQSIRILKEKSQKYRQSLSKMNTNDDQQLKSLHSKDSITLRIAIQKKDTLIESMKTEISELQTRLEDIEYQNKQCLQEIQNQLSEVQEANVRLVEDNENYQILLSEKMHCELNQINLKNTFSSSGSKTTKNCNLALELSSAEQNELCSNTDELNQFIKSLKNEIQTLEETNNVMSLYISSIIEKLMDNKEYEQILSKDESKLHSINQKTNVETLDSYISDPPINNQKSKFSNIIRLFLREPSFRKAFSVLNSTNPVNHVRKVVSSDSLHSNANKKNSCVENIAYQKLNLLYPIKNNSSSNNLSIYVDNMNSSNKKEHKWTYDVKLKTNLNFQEKFNSWTDWFKKTEKYIYKK</sequence>
<accession>A0A0W4ZRW8</accession>
<dbReference type="AlphaFoldDB" id="A0A0W4ZRW8"/>
<dbReference type="OrthoDB" id="2121319at2759"/>
<dbReference type="GeneID" id="28939706"/>
<dbReference type="Proteomes" id="UP000053447">
    <property type="component" value="Unassembled WGS sequence"/>
</dbReference>
<gene>
    <name evidence="2" type="ORF">T551_01188</name>
</gene>
<organism evidence="2 3">
    <name type="scientific">Pneumocystis jirovecii (strain RU7)</name>
    <name type="common">Human pneumocystis pneumonia agent</name>
    <dbReference type="NCBI Taxonomy" id="1408657"/>
    <lineage>
        <taxon>Eukaryota</taxon>
        <taxon>Fungi</taxon>
        <taxon>Dikarya</taxon>
        <taxon>Ascomycota</taxon>
        <taxon>Taphrinomycotina</taxon>
        <taxon>Pneumocystomycetes</taxon>
        <taxon>Pneumocystaceae</taxon>
        <taxon>Pneumocystis</taxon>
    </lineage>
</organism>
<dbReference type="PANTHER" id="PTHR38120:SF1">
    <property type="entry name" value="M PROTEIN, SEROTYPE 2.1"/>
    <property type="match status" value="1"/>
</dbReference>
<keyword evidence="1" id="KW-0175">Coiled coil</keyword>
<dbReference type="VEuPathDB" id="FungiDB:T551_01188"/>
<evidence type="ECO:0000313" key="3">
    <source>
        <dbReference type="Proteomes" id="UP000053447"/>
    </source>
</evidence>
<dbReference type="eggNOG" id="ENOG502QVZ5">
    <property type="taxonomic scope" value="Eukaryota"/>
</dbReference>
<dbReference type="STRING" id="1408657.A0A0W4ZRW8"/>